<dbReference type="SUPFAM" id="SSF56672">
    <property type="entry name" value="DNA/RNA polymerases"/>
    <property type="match status" value="1"/>
</dbReference>
<keyword evidence="2" id="KW-0808">Transferase</keyword>
<protein>
    <submittedName>
        <fullName evidence="2">Reverse transcriptase domain-containing protein</fullName>
    </submittedName>
</protein>
<name>A0ABQ4WRU7_9ASTR</name>
<comment type="caution">
    <text evidence="2">The sequence shown here is derived from an EMBL/GenBank/DDBJ whole genome shotgun (WGS) entry which is preliminary data.</text>
</comment>
<gene>
    <name evidence="2" type="ORF">Tco_0628963</name>
</gene>
<dbReference type="GO" id="GO:0003964">
    <property type="term" value="F:RNA-directed DNA polymerase activity"/>
    <property type="evidence" value="ECO:0007669"/>
    <property type="project" value="UniProtKB-KW"/>
</dbReference>
<dbReference type="InterPro" id="IPR041577">
    <property type="entry name" value="RT_RNaseH_2"/>
</dbReference>
<reference evidence="2" key="1">
    <citation type="journal article" date="2022" name="Int. J. Mol. Sci.">
        <title>Draft Genome of Tanacetum Coccineum: Genomic Comparison of Closely Related Tanacetum-Family Plants.</title>
        <authorList>
            <person name="Yamashiro T."/>
            <person name="Shiraishi A."/>
            <person name="Nakayama K."/>
            <person name="Satake H."/>
        </authorList>
    </citation>
    <scope>NUCLEOTIDE SEQUENCE</scope>
</reference>
<dbReference type="Pfam" id="PF17919">
    <property type="entry name" value="RT_RNaseH_2"/>
    <property type="match status" value="1"/>
</dbReference>
<feature type="domain" description="Reverse transcriptase/retrotransposon-derived protein RNase H-like" evidence="1">
    <location>
        <begin position="8"/>
        <end position="88"/>
    </location>
</feature>
<dbReference type="EMBL" id="BQNB010008879">
    <property type="protein sequence ID" value="GJS55601.1"/>
    <property type="molecule type" value="Genomic_DNA"/>
</dbReference>
<keyword evidence="2" id="KW-0695">RNA-directed DNA polymerase</keyword>
<organism evidence="2 3">
    <name type="scientific">Tanacetum coccineum</name>
    <dbReference type="NCBI Taxonomy" id="301880"/>
    <lineage>
        <taxon>Eukaryota</taxon>
        <taxon>Viridiplantae</taxon>
        <taxon>Streptophyta</taxon>
        <taxon>Embryophyta</taxon>
        <taxon>Tracheophyta</taxon>
        <taxon>Spermatophyta</taxon>
        <taxon>Magnoliopsida</taxon>
        <taxon>eudicotyledons</taxon>
        <taxon>Gunneridae</taxon>
        <taxon>Pentapetalae</taxon>
        <taxon>asterids</taxon>
        <taxon>campanulids</taxon>
        <taxon>Asterales</taxon>
        <taxon>Asteraceae</taxon>
        <taxon>Asteroideae</taxon>
        <taxon>Anthemideae</taxon>
        <taxon>Anthemidinae</taxon>
        <taxon>Tanacetum</taxon>
    </lineage>
</organism>
<proteinExistence type="predicted"/>
<keyword evidence="3" id="KW-1185">Reference proteome</keyword>
<accession>A0ABQ4WRU7</accession>
<sequence length="145" mass="16660">MKKGDFRWTTKAEEAFTQLKQHIAALPTLVAPRPGEELIMYLSAMHGAISAVLLTDRNSVTKKHRYIRVTSGTVIKLCTLEKLILSIHEQRRRNKKPYLRGLRIAARNGEDNMVQYLDKTKSLIQAFDDSTIRQVPEVKTKKRMP</sequence>
<evidence type="ECO:0000259" key="1">
    <source>
        <dbReference type="Pfam" id="PF17919"/>
    </source>
</evidence>
<evidence type="ECO:0000313" key="3">
    <source>
        <dbReference type="Proteomes" id="UP001151760"/>
    </source>
</evidence>
<evidence type="ECO:0000313" key="2">
    <source>
        <dbReference type="EMBL" id="GJS55601.1"/>
    </source>
</evidence>
<keyword evidence="2" id="KW-0548">Nucleotidyltransferase</keyword>
<dbReference type="Proteomes" id="UP001151760">
    <property type="component" value="Unassembled WGS sequence"/>
</dbReference>
<reference evidence="2" key="2">
    <citation type="submission" date="2022-01" db="EMBL/GenBank/DDBJ databases">
        <authorList>
            <person name="Yamashiro T."/>
            <person name="Shiraishi A."/>
            <person name="Satake H."/>
            <person name="Nakayama K."/>
        </authorList>
    </citation>
    <scope>NUCLEOTIDE SEQUENCE</scope>
</reference>
<dbReference type="InterPro" id="IPR043502">
    <property type="entry name" value="DNA/RNA_pol_sf"/>
</dbReference>